<evidence type="ECO:0000313" key="9">
    <source>
        <dbReference type="Proteomes" id="UP001589793"/>
    </source>
</evidence>
<evidence type="ECO:0000259" key="7">
    <source>
        <dbReference type="Pfam" id="PF01061"/>
    </source>
</evidence>
<feature type="domain" description="ABC-2 type transporter transmembrane" evidence="7">
    <location>
        <begin position="34"/>
        <end position="232"/>
    </location>
</feature>
<dbReference type="PANTHER" id="PTHR43027:SF2">
    <property type="entry name" value="TRANSPORT PERMEASE PROTEIN"/>
    <property type="match status" value="1"/>
</dbReference>
<dbReference type="EMBL" id="JBHLSV010000002">
    <property type="protein sequence ID" value="MFC0672837.1"/>
    <property type="molecule type" value="Genomic_DNA"/>
</dbReference>
<organism evidence="8 9">
    <name type="scientific">Brachybacterium hainanense</name>
    <dbReference type="NCBI Taxonomy" id="1541174"/>
    <lineage>
        <taxon>Bacteria</taxon>
        <taxon>Bacillati</taxon>
        <taxon>Actinomycetota</taxon>
        <taxon>Actinomycetes</taxon>
        <taxon>Micrococcales</taxon>
        <taxon>Dermabacteraceae</taxon>
        <taxon>Brachybacterium</taxon>
    </lineage>
</organism>
<feature type="transmembrane region" description="Helical" evidence="6">
    <location>
        <begin position="121"/>
        <end position="145"/>
    </location>
</feature>
<protein>
    <submittedName>
        <fullName evidence="8">ABC transporter permease</fullName>
    </submittedName>
</protein>
<evidence type="ECO:0000256" key="4">
    <source>
        <dbReference type="ARBA" id="ARBA00023136"/>
    </source>
</evidence>
<feature type="region of interest" description="Disordered" evidence="5">
    <location>
        <begin position="1"/>
        <end position="24"/>
    </location>
</feature>
<feature type="transmembrane region" description="Helical" evidence="6">
    <location>
        <begin position="250"/>
        <end position="273"/>
    </location>
</feature>
<evidence type="ECO:0000256" key="2">
    <source>
        <dbReference type="ARBA" id="ARBA00022692"/>
    </source>
</evidence>
<feature type="transmembrane region" description="Helical" evidence="6">
    <location>
        <begin position="75"/>
        <end position="101"/>
    </location>
</feature>
<proteinExistence type="predicted"/>
<reference evidence="8 9" key="1">
    <citation type="submission" date="2024-09" db="EMBL/GenBank/DDBJ databases">
        <authorList>
            <person name="Sun Q."/>
            <person name="Mori K."/>
        </authorList>
    </citation>
    <scope>NUCLEOTIDE SEQUENCE [LARGE SCALE GENOMIC DNA]</scope>
    <source>
        <strain evidence="8 9">CICC 10874</strain>
    </source>
</reference>
<feature type="transmembrane region" description="Helical" evidence="6">
    <location>
        <begin position="46"/>
        <end position="63"/>
    </location>
</feature>
<dbReference type="RefSeq" id="WP_376977941.1">
    <property type="nucleotide sequence ID" value="NZ_JBHLSV010000002.1"/>
</dbReference>
<comment type="subcellular location">
    <subcellularLocation>
        <location evidence="1">Membrane</location>
        <topology evidence="1">Multi-pass membrane protein</topology>
    </subcellularLocation>
</comment>
<dbReference type="InterPro" id="IPR013525">
    <property type="entry name" value="ABC2_TM"/>
</dbReference>
<feature type="transmembrane region" description="Helical" evidence="6">
    <location>
        <begin position="192"/>
        <end position="211"/>
    </location>
</feature>
<dbReference type="Proteomes" id="UP001589793">
    <property type="component" value="Unassembled WGS sequence"/>
</dbReference>
<dbReference type="InterPro" id="IPR052902">
    <property type="entry name" value="ABC-2_transporter"/>
</dbReference>
<accession>A0ABV6R8Z0</accession>
<evidence type="ECO:0000256" key="3">
    <source>
        <dbReference type="ARBA" id="ARBA00022989"/>
    </source>
</evidence>
<keyword evidence="2 6" id="KW-0812">Transmembrane</keyword>
<gene>
    <name evidence="8" type="ORF">ACFFF6_02575</name>
</gene>
<evidence type="ECO:0000256" key="1">
    <source>
        <dbReference type="ARBA" id="ARBA00004141"/>
    </source>
</evidence>
<comment type="caution">
    <text evidence="8">The sequence shown here is derived from an EMBL/GenBank/DDBJ whole genome shotgun (WGS) entry which is preliminary data.</text>
</comment>
<feature type="transmembrane region" description="Helical" evidence="6">
    <location>
        <begin position="157"/>
        <end position="180"/>
    </location>
</feature>
<evidence type="ECO:0000313" key="8">
    <source>
        <dbReference type="EMBL" id="MFC0672837.1"/>
    </source>
</evidence>
<dbReference type="PANTHER" id="PTHR43027">
    <property type="entry name" value="DOXORUBICIN RESISTANCE ABC TRANSPORTER PERMEASE PROTEIN DRRC-RELATED"/>
    <property type="match status" value="1"/>
</dbReference>
<sequence>MTVPAAHGSAPTAHGSAPATHPAPIPGRRLLGLARAELTMLLRNRMQLGTALALPVAIPFLYLPIARSGVGAAQLAGALGMMFVIALLFVVYYNLLCAYVARRQDLVLKRLRTGEASDATVLAASAVPALLIAAVMITVMSAIAIPLLDLPAPRHALLLVAGLVLGAVLMVPLALATANITRTVESAQVTSLPLMAIAIIGTGAAVPLTMMPDWFGRLVALIPSAPIVALVRMGWMGVDAEGAALGTGEIWAAAAGQIGILLVWLLLACAFVATRFRWEPRG</sequence>
<keyword evidence="9" id="KW-1185">Reference proteome</keyword>
<keyword evidence="4 6" id="KW-0472">Membrane</keyword>
<name>A0ABV6R8Z0_9MICO</name>
<dbReference type="Pfam" id="PF01061">
    <property type="entry name" value="ABC2_membrane"/>
    <property type="match status" value="1"/>
</dbReference>
<evidence type="ECO:0000256" key="5">
    <source>
        <dbReference type="SAM" id="MobiDB-lite"/>
    </source>
</evidence>
<evidence type="ECO:0000256" key="6">
    <source>
        <dbReference type="SAM" id="Phobius"/>
    </source>
</evidence>
<keyword evidence="3 6" id="KW-1133">Transmembrane helix</keyword>